<dbReference type="PANTHER" id="PTHR43767:SF7">
    <property type="entry name" value="MEDIUM_LONG-CHAIN-FATTY-ACID--COA LIGASE FADD8"/>
    <property type="match status" value="1"/>
</dbReference>
<dbReference type="Gene3D" id="3.30.300.30">
    <property type="match status" value="1"/>
</dbReference>
<dbReference type="InterPro" id="IPR020845">
    <property type="entry name" value="AMP-binding_CS"/>
</dbReference>
<feature type="domain" description="AMP-dependent synthetase/ligase" evidence="1">
    <location>
        <begin position="40"/>
        <end position="416"/>
    </location>
</feature>
<dbReference type="PROSITE" id="PS00455">
    <property type="entry name" value="AMP_BINDING"/>
    <property type="match status" value="1"/>
</dbReference>
<keyword evidence="3" id="KW-0436">Ligase</keyword>
<feature type="domain" description="AMP-binding enzyme C-terminal" evidence="2">
    <location>
        <begin position="466"/>
        <end position="542"/>
    </location>
</feature>
<evidence type="ECO:0000259" key="1">
    <source>
        <dbReference type="Pfam" id="PF00501"/>
    </source>
</evidence>
<dbReference type="AlphaFoldDB" id="E3J8S7"/>
<dbReference type="FunCoup" id="E3J8S7">
    <property type="interactions" value="111"/>
</dbReference>
<dbReference type="Gene3D" id="3.40.50.12780">
    <property type="entry name" value="N-terminal domain of ligase-like"/>
    <property type="match status" value="1"/>
</dbReference>
<organism evidence="3 4">
    <name type="scientific">Pseudofrankia inefficax (strain DSM 45817 / CECT 9037 / DDB 130130 / EuI1c)</name>
    <name type="common">Frankia inefficax</name>
    <dbReference type="NCBI Taxonomy" id="298654"/>
    <lineage>
        <taxon>Bacteria</taxon>
        <taxon>Bacillati</taxon>
        <taxon>Actinomycetota</taxon>
        <taxon>Actinomycetes</taxon>
        <taxon>Frankiales</taxon>
        <taxon>Frankiaceae</taxon>
        <taxon>Pseudofrankia</taxon>
    </lineage>
</organism>
<evidence type="ECO:0000313" key="4">
    <source>
        <dbReference type="Proteomes" id="UP000002484"/>
    </source>
</evidence>
<accession>E3J8S7</accession>
<protein>
    <submittedName>
        <fullName evidence="3">AMP-dependent synthetase and ligase</fullName>
    </submittedName>
</protein>
<dbReference type="SUPFAM" id="SSF56801">
    <property type="entry name" value="Acetyl-CoA synthetase-like"/>
    <property type="match status" value="1"/>
</dbReference>
<dbReference type="GO" id="GO:0016877">
    <property type="term" value="F:ligase activity, forming carbon-sulfur bonds"/>
    <property type="evidence" value="ECO:0007669"/>
    <property type="project" value="UniProtKB-ARBA"/>
</dbReference>
<evidence type="ECO:0000313" key="3">
    <source>
        <dbReference type="EMBL" id="ADP79660.1"/>
    </source>
</evidence>
<dbReference type="Pfam" id="PF00501">
    <property type="entry name" value="AMP-binding"/>
    <property type="match status" value="1"/>
</dbReference>
<dbReference type="Proteomes" id="UP000002484">
    <property type="component" value="Chromosome"/>
</dbReference>
<dbReference type="InterPro" id="IPR050237">
    <property type="entry name" value="ATP-dep_AMP-bd_enzyme"/>
</dbReference>
<dbReference type="InterPro" id="IPR000873">
    <property type="entry name" value="AMP-dep_synth/lig_dom"/>
</dbReference>
<evidence type="ECO:0000259" key="2">
    <source>
        <dbReference type="Pfam" id="PF13193"/>
    </source>
</evidence>
<dbReference type="InterPro" id="IPR042099">
    <property type="entry name" value="ANL_N_sf"/>
</dbReference>
<gene>
    <name evidence="3" type="ordered locus">FraEuI1c_1601</name>
</gene>
<dbReference type="STRING" id="298654.FraEuI1c_1601"/>
<proteinExistence type="predicted"/>
<dbReference type="PANTHER" id="PTHR43767">
    <property type="entry name" value="LONG-CHAIN-FATTY-ACID--COA LIGASE"/>
    <property type="match status" value="1"/>
</dbReference>
<dbReference type="eggNOG" id="COG0318">
    <property type="taxonomic scope" value="Bacteria"/>
</dbReference>
<keyword evidence="4" id="KW-1185">Reference proteome</keyword>
<dbReference type="OrthoDB" id="9803968at2"/>
<dbReference type="InterPro" id="IPR045851">
    <property type="entry name" value="AMP-bd_C_sf"/>
</dbReference>
<dbReference type="HOGENOM" id="CLU_000022_59_0_11"/>
<dbReference type="EMBL" id="CP002299">
    <property type="protein sequence ID" value="ADP79660.1"/>
    <property type="molecule type" value="Genomic_DNA"/>
</dbReference>
<reference evidence="3 4" key="1">
    <citation type="submission" date="2010-10" db="EMBL/GenBank/DDBJ databases">
        <title>Complete sequence of Frankia sp. EuI1c.</title>
        <authorList>
            <consortium name="US DOE Joint Genome Institute"/>
            <person name="Lucas S."/>
            <person name="Copeland A."/>
            <person name="Lapidus A."/>
            <person name="Cheng J.-F."/>
            <person name="Bruce D."/>
            <person name="Goodwin L."/>
            <person name="Pitluck S."/>
            <person name="Chertkov O."/>
            <person name="Detter J.C."/>
            <person name="Han C."/>
            <person name="Tapia R."/>
            <person name="Land M."/>
            <person name="Hauser L."/>
            <person name="Jeffries C."/>
            <person name="Kyrpides N."/>
            <person name="Ivanova N."/>
            <person name="Mikhailova N."/>
            <person name="Beauchemin N."/>
            <person name="Sen A."/>
            <person name="Sur S.A."/>
            <person name="Gtari M."/>
            <person name="Wall L."/>
            <person name="Tisa L."/>
            <person name="Woyke T."/>
        </authorList>
    </citation>
    <scope>NUCLEOTIDE SEQUENCE [LARGE SCALE GENOMIC DNA]</scope>
    <source>
        <strain evidence="4">DSM 45817 / CECT 9037 / EuI1c</strain>
    </source>
</reference>
<sequence>MVATTGRSFAADAGSGDGRWAPDPALAAARAYTWVTQLVRHAQQVPDQAALRFDGRTVTWSELADRASQVASALVRRGVRPGDRVATLMLNHVEHVTALLGAVWAGAIAVPVNFRLVGAEVAWILDNSAATALVVDAATAPVAAAAREQVPVAVCLVVGGDPARAGAGAEDFEAAVAAEPELPDAAGAAGVAGGRFPYAQAQETDTFLLMYTSGTTGHPKGAMLTHLNLLMQAITALRSYGLSGPDTAVLVAAPLFHIAGVGALAPAMLTGGRAVIAPTGAFDPEAVIRLIATERVTSAFLVPTQWQAVCAVPGVRDLDLALRSMSWGASPAPASTLEAMASTFPAVANVAVFGQTELSPVTCVLDGVDALRKLGSIGKPVSTVAVRIVDEEMRDVPRGEVGEIVYRGPGLMAGYWRDPEATAAAYAGGWFHSGDLVREDDEGFLYVVDRKKDMIISGGENIYCAEVESAIAGHPKVRDVALIGVPHPRWVETPLAVIEPADPADPPTLDEILAWTKDRLASYKKPTAIQLVDNLPRNASGKIRKVDLRARFARRPANSAG</sequence>
<dbReference type="Pfam" id="PF13193">
    <property type="entry name" value="AMP-binding_C"/>
    <property type="match status" value="1"/>
</dbReference>
<dbReference type="KEGG" id="fri:FraEuI1c_1601"/>
<dbReference type="InParanoid" id="E3J8S7"/>
<dbReference type="InterPro" id="IPR025110">
    <property type="entry name" value="AMP-bd_C"/>
</dbReference>
<name>E3J8S7_PSEI1</name>
<dbReference type="RefSeq" id="WP_013422779.1">
    <property type="nucleotide sequence ID" value="NC_014666.1"/>
</dbReference>